<dbReference type="AlphaFoldDB" id="W2PBT9"/>
<dbReference type="Proteomes" id="UP000018817">
    <property type="component" value="Unassembled WGS sequence"/>
</dbReference>
<organism evidence="1 2">
    <name type="scientific">Phytophthora nicotianae (strain INRA-310)</name>
    <name type="common">Phytophthora parasitica</name>
    <dbReference type="NCBI Taxonomy" id="761204"/>
    <lineage>
        <taxon>Eukaryota</taxon>
        <taxon>Sar</taxon>
        <taxon>Stramenopiles</taxon>
        <taxon>Oomycota</taxon>
        <taxon>Peronosporomycetes</taxon>
        <taxon>Peronosporales</taxon>
        <taxon>Peronosporaceae</taxon>
        <taxon>Phytophthora</taxon>
    </lineage>
</organism>
<accession>W2PBT9</accession>
<dbReference type="EMBL" id="KI669979">
    <property type="protein sequence ID" value="ETM97459.1"/>
    <property type="molecule type" value="Genomic_DNA"/>
</dbReference>
<gene>
    <name evidence="1" type="ORF">PPTG_24946</name>
</gene>
<name>W2PBT9_PHYN3</name>
<sequence>MLQLLELRSLGSLGVLPGRVWRDVKDEMIREYGGAETRQPVVMPFERSRLSKSDA</sequence>
<reference evidence="1 2" key="2">
    <citation type="submission" date="2013-11" db="EMBL/GenBank/DDBJ databases">
        <title>The Genome Sequence of Phytophthora parasitica INRA-310.</title>
        <authorList>
            <consortium name="The Broad Institute Genomics Platform"/>
            <person name="Russ C."/>
            <person name="Tyler B."/>
            <person name="Panabieres F."/>
            <person name="Shan W."/>
            <person name="Tripathy S."/>
            <person name="Grunwald N."/>
            <person name="Machado M."/>
            <person name="Johnson C.S."/>
            <person name="Arredondo F."/>
            <person name="Hong C."/>
            <person name="Coffey M."/>
            <person name="Young S.K."/>
            <person name="Zeng Q."/>
            <person name="Gargeya S."/>
            <person name="Fitzgerald M."/>
            <person name="Abouelleil A."/>
            <person name="Alvarado L."/>
            <person name="Chapman S.B."/>
            <person name="Gainer-Dewar J."/>
            <person name="Goldberg J."/>
            <person name="Griggs A."/>
            <person name="Gujja S."/>
            <person name="Hansen M."/>
            <person name="Howarth C."/>
            <person name="Imamovic A."/>
            <person name="Ireland A."/>
            <person name="Larimer J."/>
            <person name="McCowan C."/>
            <person name="Murphy C."/>
            <person name="Pearson M."/>
            <person name="Poon T.W."/>
            <person name="Priest M."/>
            <person name="Roberts A."/>
            <person name="Saif S."/>
            <person name="Shea T."/>
            <person name="Sykes S."/>
            <person name="Wortman J."/>
            <person name="Nusbaum C."/>
            <person name="Birren B."/>
        </authorList>
    </citation>
    <scope>NUCLEOTIDE SEQUENCE [LARGE SCALE GENOMIC DNA]</scope>
    <source>
        <strain evidence="1 2">INRA-310</strain>
    </source>
</reference>
<dbReference type="GeneID" id="20193545"/>
<evidence type="ECO:0000313" key="2">
    <source>
        <dbReference type="Proteomes" id="UP000018817"/>
    </source>
</evidence>
<protein>
    <submittedName>
        <fullName evidence="1">Uncharacterized protein</fullName>
    </submittedName>
</protein>
<dbReference type="RefSeq" id="XP_008917243.1">
    <property type="nucleotide sequence ID" value="XM_008918995.1"/>
</dbReference>
<evidence type="ECO:0000313" key="1">
    <source>
        <dbReference type="EMBL" id="ETM97459.1"/>
    </source>
</evidence>
<reference evidence="2" key="1">
    <citation type="submission" date="2011-12" db="EMBL/GenBank/DDBJ databases">
        <authorList>
            <consortium name="The Broad Institute Genome Sequencing Platform"/>
            <person name="Russ C."/>
            <person name="Tyler B."/>
            <person name="Panabieres F."/>
            <person name="Shan W."/>
            <person name="Tripathy S."/>
            <person name="Grunwald N."/>
            <person name="Machado M."/>
            <person name="Young S.K."/>
            <person name="Zeng Q."/>
            <person name="Gargeya S."/>
            <person name="Fitzgerald M."/>
            <person name="Haas B."/>
            <person name="Abouelleil A."/>
            <person name="Alvarado L."/>
            <person name="Arachchi H.M."/>
            <person name="Berlin A."/>
            <person name="Chapman S.B."/>
            <person name="Gearin G."/>
            <person name="Goldberg J."/>
            <person name="Griggs A."/>
            <person name="Gujja S."/>
            <person name="Hansen M."/>
            <person name="Heiman D."/>
            <person name="Howarth C."/>
            <person name="Larimer J."/>
            <person name="Lui A."/>
            <person name="MacDonald P.J.P."/>
            <person name="McCowen C."/>
            <person name="Montmayeur A."/>
            <person name="Murphy C."/>
            <person name="Neiman D."/>
            <person name="Pearson M."/>
            <person name="Priest M."/>
            <person name="Roberts A."/>
            <person name="Saif S."/>
            <person name="Shea T."/>
            <person name="Sisk P."/>
            <person name="Stolte C."/>
            <person name="Sykes S."/>
            <person name="Wortman J."/>
            <person name="Nusbaum C."/>
            <person name="Birren B."/>
        </authorList>
    </citation>
    <scope>NUCLEOTIDE SEQUENCE [LARGE SCALE GENOMIC DNA]</scope>
    <source>
        <strain evidence="2">INRA-310</strain>
    </source>
</reference>
<proteinExistence type="predicted"/>
<dbReference type="VEuPathDB" id="FungiDB:PPTG_24946"/>